<name>A0A1Y2E115_9PEZI</name>
<proteinExistence type="predicted"/>
<dbReference type="GO" id="GO:0004497">
    <property type="term" value="F:monooxygenase activity"/>
    <property type="evidence" value="ECO:0007669"/>
    <property type="project" value="UniProtKB-KW"/>
</dbReference>
<dbReference type="PANTHER" id="PTHR43539">
    <property type="entry name" value="FLAVIN-BINDING MONOOXYGENASE-LIKE PROTEIN (AFU_ORTHOLOGUE AFUA_4G09220)"/>
    <property type="match status" value="1"/>
</dbReference>
<dbReference type="GO" id="GO:0050660">
    <property type="term" value="F:flavin adenine dinucleotide binding"/>
    <property type="evidence" value="ECO:0007669"/>
    <property type="project" value="TreeGrafter"/>
</dbReference>
<dbReference type="InterPro" id="IPR036188">
    <property type="entry name" value="FAD/NAD-bd_sf"/>
</dbReference>
<dbReference type="EMBL" id="MCFJ01000006">
    <property type="protein sequence ID" value="ORY65169.1"/>
    <property type="molecule type" value="Genomic_DNA"/>
</dbReference>
<dbReference type="InterPro" id="IPR032710">
    <property type="entry name" value="NTF2-like_dom_sf"/>
</dbReference>
<dbReference type="Gene3D" id="3.50.50.60">
    <property type="entry name" value="FAD/NAD(P)-binding domain"/>
    <property type="match status" value="2"/>
</dbReference>
<dbReference type="GeneID" id="63772139"/>
<keyword evidence="4" id="KW-1185">Reference proteome</keyword>
<dbReference type="RefSeq" id="XP_040716321.1">
    <property type="nucleotide sequence ID" value="XM_040855927.1"/>
</dbReference>
<accession>A0A1Y2E115</accession>
<keyword evidence="3" id="KW-0503">Monooxygenase</keyword>
<dbReference type="Pfam" id="PF07992">
    <property type="entry name" value="Pyr_redox_2"/>
    <property type="match status" value="1"/>
</dbReference>
<protein>
    <submittedName>
        <fullName evidence="3">Dimethylaniline monooxygenase (N-oxide forming)</fullName>
    </submittedName>
</protein>
<dbReference type="InterPro" id="IPR050982">
    <property type="entry name" value="Auxin_biosynth/cation_transpt"/>
</dbReference>
<dbReference type="OrthoDB" id="74360at2759"/>
<dbReference type="SUPFAM" id="SSF54427">
    <property type="entry name" value="NTF2-like"/>
    <property type="match status" value="1"/>
</dbReference>
<reference evidence="3 4" key="1">
    <citation type="submission" date="2016-07" db="EMBL/GenBank/DDBJ databases">
        <title>Pervasive Adenine N6-methylation of Active Genes in Fungi.</title>
        <authorList>
            <consortium name="DOE Joint Genome Institute"/>
            <person name="Mondo S.J."/>
            <person name="Dannebaum R.O."/>
            <person name="Kuo R.C."/>
            <person name="Labutti K."/>
            <person name="Haridas S."/>
            <person name="Kuo A."/>
            <person name="Salamov A."/>
            <person name="Ahrendt S.R."/>
            <person name="Lipzen A."/>
            <person name="Sullivan W."/>
            <person name="Andreopoulos W.B."/>
            <person name="Clum A."/>
            <person name="Lindquist E."/>
            <person name="Daum C."/>
            <person name="Ramamoorthy G.K."/>
            <person name="Gryganskyi A."/>
            <person name="Culley D."/>
            <person name="Magnuson J.K."/>
            <person name="James T.Y."/>
            <person name="O'Malley M.A."/>
            <person name="Stajich J.E."/>
            <person name="Spatafora J.W."/>
            <person name="Visel A."/>
            <person name="Grigoriev I.V."/>
        </authorList>
    </citation>
    <scope>NUCLEOTIDE SEQUENCE [LARGE SCALE GENOMIC DNA]</scope>
    <source>
        <strain evidence="3 4">CBS 129021</strain>
    </source>
</reference>
<sequence length="621" mass="69350">MAVVITKSPTAQWAPGSVNLPVAEFPTSTQDILTNAEVIATEIIDSLNQALRDNDSKRVGDLFCKDGYWRDHVALSWDLGTFKGKDKIVSFLAGGHNLTRVEIDRSSPDYVPQLTAFNPFGNVQTIRVFTIITTKHGSGRGLVNLVQEDGNWKFWTFYTALDELRGFEEPLGPNRAKGVQHGAILERRNWLDRRTEETKFENSSPDVIVIGCGQAGLTIHARLKMLGVPTLVIDATDEVGDGWRNRYHQLVLHDPVWFDHLPYINFPKLWPIYTPKDKLAEFFKAYAQLLELNVWTKTTVDSTSWDDDKKQWDVVLKRRREDGSTETRTLHPKNIVQATGHSGKANKPDIKGIETFQGDRICHSSEFRAARKNRQGKKAVVIGSCNSAMDICQAYYEADYDVTIVQRSSTAVAGCDTVAKLLLGGLYREDGPPLEDADLLLWGVPTEVLKANHQQLTAQQIERDAKLINGLQNAGFKVDFGPDDCGIFMKYFQRGGGYYFDVGSAQLIADGSVKVKQGQEVSEIMEHGLKLTDGTELEADEIIIATGYQNMRTTTEQIFGTEVADRVGDVWGFGPDGELRAIWRKTGQPGLWLMGGNLAMCRYYSRVLALQIKAQLEGLSK</sequence>
<evidence type="ECO:0000256" key="1">
    <source>
        <dbReference type="ARBA" id="ARBA00023002"/>
    </source>
</evidence>
<evidence type="ECO:0000313" key="4">
    <source>
        <dbReference type="Proteomes" id="UP000193689"/>
    </source>
</evidence>
<keyword evidence="1" id="KW-0560">Oxidoreductase</keyword>
<dbReference type="InParanoid" id="A0A1Y2E115"/>
<comment type="caution">
    <text evidence="3">The sequence shown here is derived from an EMBL/GenBank/DDBJ whole genome shotgun (WGS) entry which is preliminary data.</text>
</comment>
<dbReference type="AlphaFoldDB" id="A0A1Y2E115"/>
<evidence type="ECO:0000259" key="2">
    <source>
        <dbReference type="Pfam" id="PF07992"/>
    </source>
</evidence>
<evidence type="ECO:0000313" key="3">
    <source>
        <dbReference type="EMBL" id="ORY65169.1"/>
    </source>
</evidence>
<dbReference type="InterPro" id="IPR023753">
    <property type="entry name" value="FAD/NAD-binding_dom"/>
</dbReference>
<gene>
    <name evidence="3" type="ORF">BCR38DRAFT_342136</name>
</gene>
<dbReference type="SUPFAM" id="SSF51905">
    <property type="entry name" value="FAD/NAD(P)-binding domain"/>
    <property type="match status" value="1"/>
</dbReference>
<organism evidence="3 4">
    <name type="scientific">Pseudomassariella vexata</name>
    <dbReference type="NCBI Taxonomy" id="1141098"/>
    <lineage>
        <taxon>Eukaryota</taxon>
        <taxon>Fungi</taxon>
        <taxon>Dikarya</taxon>
        <taxon>Ascomycota</taxon>
        <taxon>Pezizomycotina</taxon>
        <taxon>Sordariomycetes</taxon>
        <taxon>Xylariomycetidae</taxon>
        <taxon>Amphisphaeriales</taxon>
        <taxon>Pseudomassariaceae</taxon>
        <taxon>Pseudomassariella</taxon>
    </lineage>
</organism>
<dbReference type="Proteomes" id="UP000193689">
    <property type="component" value="Unassembled WGS sequence"/>
</dbReference>
<dbReference type="PANTHER" id="PTHR43539:SF68">
    <property type="entry name" value="FLAVIN-BINDING MONOOXYGENASE-LIKE PROTEIN (AFU_ORTHOLOGUE AFUA_4G09220)"/>
    <property type="match status" value="1"/>
</dbReference>
<feature type="domain" description="FAD/NAD(P)-binding" evidence="2">
    <location>
        <begin position="206"/>
        <end position="416"/>
    </location>
</feature>